<sequence length="162" mass="18214">MRGGAVAAIVAPAVSSTNNYNWPILKNFPKKYQDGGRERCQWLAKDESTNESKKFLFVCREEGYEPDFYFYSESQNPTLISKWEQKGDTNGKGVEVTVTLDEDTSTQEQQITISSPVWEVLKNKNGVSSGCSLVNSEDSWRSWTLKCGTEGGKDIPLTPMIW</sequence>
<evidence type="ECO:0000313" key="2">
    <source>
        <dbReference type="Proteomes" id="UP000009005"/>
    </source>
</evidence>
<protein>
    <submittedName>
        <fullName evidence="1">Uncharacterized protein</fullName>
    </submittedName>
</protein>
<proteinExistence type="predicted"/>
<reference evidence="1 2" key="1">
    <citation type="journal article" date="2012" name="J. Bacteriol.">
        <title>Complete genome sequence of Mycoplasma wenyonii strain Massachusetts.</title>
        <authorList>
            <person name="Dos Santos A.P."/>
            <person name="Guimaraes A.M."/>
            <person name="do Nascimento N.C."/>
            <person name="Sanmiguel P.J."/>
            <person name="Messick J.B."/>
        </authorList>
    </citation>
    <scope>NUCLEOTIDE SEQUENCE [LARGE SCALE GENOMIC DNA]</scope>
    <source>
        <strain evidence="1 2">Massachusetts</strain>
    </source>
</reference>
<organism evidence="1 2">
    <name type="scientific">Mycoplasma wenyonii (strain Massachusetts)</name>
    <name type="common">Eperythrozoon wenyonii</name>
    <dbReference type="NCBI Taxonomy" id="1197325"/>
    <lineage>
        <taxon>Bacteria</taxon>
        <taxon>Bacillati</taxon>
        <taxon>Mycoplasmatota</taxon>
        <taxon>Mollicutes</taxon>
        <taxon>Mycoplasmataceae</taxon>
        <taxon>Mycoplasma</taxon>
    </lineage>
</organism>
<dbReference type="KEGG" id="mwe:WEN_02315"/>
<dbReference type="STRING" id="1197325.WEN_02315"/>
<dbReference type="PATRIC" id="fig|1197325.3.peg.497"/>
<dbReference type="HOGENOM" id="CLU_1633595_0_0_14"/>
<dbReference type="Proteomes" id="UP000009005">
    <property type="component" value="Chromosome"/>
</dbReference>
<keyword evidence="2" id="KW-1185">Reference proteome</keyword>
<dbReference type="AlphaFoldDB" id="I6ZJ92"/>
<dbReference type="EMBL" id="CP003703">
    <property type="protein sequence ID" value="AFN65250.1"/>
    <property type="molecule type" value="Genomic_DNA"/>
</dbReference>
<evidence type="ECO:0000313" key="1">
    <source>
        <dbReference type="EMBL" id="AFN65250.1"/>
    </source>
</evidence>
<name>I6ZJ92_MYCWM</name>
<gene>
    <name evidence="1" type="ordered locus">WEN_02315</name>
</gene>
<accession>I6ZJ92</accession>